<evidence type="ECO:0000256" key="7">
    <source>
        <dbReference type="ARBA" id="ARBA00023180"/>
    </source>
</evidence>
<evidence type="ECO:0000256" key="5">
    <source>
        <dbReference type="ARBA" id="ARBA00022750"/>
    </source>
</evidence>
<organism evidence="9 10">
    <name type="scientific">Daucus carota subsp. sativus</name>
    <name type="common">Carrot</name>
    <dbReference type="NCBI Taxonomy" id="79200"/>
    <lineage>
        <taxon>Eukaryota</taxon>
        <taxon>Viridiplantae</taxon>
        <taxon>Streptophyta</taxon>
        <taxon>Embryophyta</taxon>
        <taxon>Tracheophyta</taxon>
        <taxon>Spermatophyta</taxon>
        <taxon>Magnoliopsida</taxon>
        <taxon>eudicotyledons</taxon>
        <taxon>Gunneridae</taxon>
        <taxon>Pentapetalae</taxon>
        <taxon>asterids</taxon>
        <taxon>campanulids</taxon>
        <taxon>Apiales</taxon>
        <taxon>Apiaceae</taxon>
        <taxon>Apioideae</taxon>
        <taxon>Scandiceae</taxon>
        <taxon>Daucinae</taxon>
        <taxon>Daucus</taxon>
        <taxon>Daucus sect. Daucus</taxon>
    </lineage>
</organism>
<comment type="subcellular location">
    <subcellularLocation>
        <location evidence="1">Secreted</location>
    </subcellularLocation>
</comment>
<evidence type="ECO:0000313" key="10">
    <source>
        <dbReference type="Proteomes" id="UP000077755"/>
    </source>
</evidence>
<evidence type="ECO:0000256" key="4">
    <source>
        <dbReference type="ARBA" id="ARBA00022670"/>
    </source>
</evidence>
<evidence type="ECO:0000256" key="8">
    <source>
        <dbReference type="RuleBase" id="RU000454"/>
    </source>
</evidence>
<dbReference type="KEGG" id="dcr:108208435"/>
<dbReference type="GO" id="GO:0004190">
    <property type="term" value="F:aspartic-type endopeptidase activity"/>
    <property type="evidence" value="ECO:0007669"/>
    <property type="project" value="UniProtKB-KW"/>
</dbReference>
<dbReference type="GO" id="GO:0006508">
    <property type="term" value="P:proteolysis"/>
    <property type="evidence" value="ECO:0007669"/>
    <property type="project" value="UniProtKB-KW"/>
</dbReference>
<dbReference type="InterPro" id="IPR001969">
    <property type="entry name" value="Aspartic_peptidase_AS"/>
</dbReference>
<keyword evidence="5 8" id="KW-0064">Aspartyl protease</keyword>
<accession>A0A166DXG4</accession>
<dbReference type="Proteomes" id="UP000077755">
    <property type="component" value="Chromosome 2"/>
</dbReference>
<dbReference type="InterPro" id="IPR051708">
    <property type="entry name" value="Plant_Aspart_Prot_A1"/>
</dbReference>
<gene>
    <name evidence="9" type="ORF">DCAR_0207476</name>
</gene>
<dbReference type="OMA" id="RNFRIEY"/>
<keyword evidence="7" id="KW-0325">Glycoprotein</keyword>
<dbReference type="AlphaFoldDB" id="A0A166DXG4"/>
<evidence type="ECO:0000256" key="3">
    <source>
        <dbReference type="ARBA" id="ARBA00022525"/>
    </source>
</evidence>
<proteinExistence type="inferred from homology"/>
<dbReference type="InterPro" id="IPR001461">
    <property type="entry name" value="Aspartic_peptidase_A1"/>
</dbReference>
<comment type="similarity">
    <text evidence="2 8">Belongs to the peptidase A1 family.</text>
</comment>
<reference evidence="9" key="2">
    <citation type="submission" date="2022-03" db="EMBL/GenBank/DDBJ databases">
        <title>Draft title - Genomic analysis of global carrot germplasm unveils the trajectory of domestication and the origin of high carotenoid orange carrot.</title>
        <authorList>
            <person name="Iorizzo M."/>
            <person name="Ellison S."/>
            <person name="Senalik D."/>
            <person name="Macko-Podgorni A."/>
            <person name="Grzebelus D."/>
            <person name="Bostan H."/>
            <person name="Rolling W."/>
            <person name="Curaba J."/>
            <person name="Simon P."/>
        </authorList>
    </citation>
    <scope>NUCLEOTIDE SEQUENCE</scope>
    <source>
        <tissue evidence="9">Leaf</tissue>
    </source>
</reference>
<reference evidence="9" key="1">
    <citation type="journal article" date="2016" name="Nat. Genet.">
        <title>A high-quality carrot genome assembly provides new insights into carotenoid accumulation and asterid genome evolution.</title>
        <authorList>
            <person name="Iorizzo M."/>
            <person name="Ellison S."/>
            <person name="Senalik D."/>
            <person name="Zeng P."/>
            <person name="Satapoomin P."/>
            <person name="Huang J."/>
            <person name="Bowman M."/>
            <person name="Iovene M."/>
            <person name="Sanseverino W."/>
            <person name="Cavagnaro P."/>
            <person name="Yildiz M."/>
            <person name="Macko-Podgorni A."/>
            <person name="Moranska E."/>
            <person name="Grzebelus E."/>
            <person name="Grzebelus D."/>
            <person name="Ashrafi H."/>
            <person name="Zheng Z."/>
            <person name="Cheng S."/>
            <person name="Spooner D."/>
            <person name="Van Deynze A."/>
            <person name="Simon P."/>
        </authorList>
    </citation>
    <scope>NUCLEOTIDE SEQUENCE</scope>
    <source>
        <tissue evidence="9">Leaf</tissue>
    </source>
</reference>
<keyword evidence="6 8" id="KW-0378">Hydrolase</keyword>
<dbReference type="FunFam" id="2.40.70.10:FF:000031">
    <property type="entry name" value="Aspartyl protease AED1"/>
    <property type="match status" value="1"/>
</dbReference>
<dbReference type="EMBL" id="CP093344">
    <property type="protein sequence ID" value="WOG88242.1"/>
    <property type="molecule type" value="Genomic_DNA"/>
</dbReference>
<evidence type="ECO:0000313" key="9">
    <source>
        <dbReference type="EMBL" id="WOG88242.1"/>
    </source>
</evidence>
<dbReference type="InterPro" id="IPR033121">
    <property type="entry name" value="PEPTIDASE_A1"/>
</dbReference>
<dbReference type="PANTHER" id="PTHR47967">
    <property type="entry name" value="OS07G0603500 PROTEIN-RELATED"/>
    <property type="match status" value="1"/>
</dbReference>
<name>A0A166DXG4_DAUCS</name>
<evidence type="ECO:0000256" key="2">
    <source>
        <dbReference type="ARBA" id="ARBA00007447"/>
    </source>
</evidence>
<dbReference type="InterPro" id="IPR032799">
    <property type="entry name" value="TAXi_C"/>
</dbReference>
<dbReference type="OrthoDB" id="2747330at2759"/>
<dbReference type="SUPFAM" id="SSF50630">
    <property type="entry name" value="Acid proteases"/>
    <property type="match status" value="1"/>
</dbReference>
<dbReference type="CDD" id="cd05476">
    <property type="entry name" value="pepsin_A_like_plant"/>
    <property type="match status" value="1"/>
</dbReference>
<keyword evidence="3" id="KW-0964">Secreted</keyword>
<dbReference type="PROSITE" id="PS00141">
    <property type="entry name" value="ASP_PROTEASE"/>
    <property type="match status" value="2"/>
</dbReference>
<sequence>MQLFPSLLLYLILTSISLLASPIQSHSSGFTTNLIHRDSPLSPYYNPSKSYYEILRNSIHRSMTRSSHIFSSHPPTIQSPLTAVPGEYLMKISVGTPPRDFLAVADTGSDLTWIQCKPCHVCYHQNIPLFETKKSSTYKKQHCRSKACQAWQPDTSCDHKNFCRYTAQYGDGSVSRGDFSFESFTFESPSGKRFVFPNVTFGCGHYSTGNFDESFDGIVGLGNSYVSIVNQLSDTTKGRFSHCMVPLKFNVSSKISFGSKAVVSGPGVQSTPIFTKNPPIFYNLNLERVTIGGKNLEFETKNYTNKASDGNGNIIIDSGTTITFLPDKFYQKIEDAVKRIIPAKPVKGEQGLRLCYKNEKGFKEKVPTMTFHFTGADWELGGVNMMLDMKDGVLCLAMLPGDFAIFGNVQQMNYLVGYDLDAKTLSFKRTDCRHA</sequence>
<dbReference type="PRINTS" id="PR00792">
    <property type="entry name" value="PEPSIN"/>
</dbReference>
<keyword evidence="4 8" id="KW-0645">Protease</keyword>
<dbReference type="FunFam" id="2.40.70.10:FF:000050">
    <property type="entry name" value="Aspartic proteinase CDR1"/>
    <property type="match status" value="1"/>
</dbReference>
<dbReference type="Gene3D" id="2.40.70.10">
    <property type="entry name" value="Acid Proteases"/>
    <property type="match status" value="2"/>
</dbReference>
<dbReference type="InterPro" id="IPR034161">
    <property type="entry name" value="Pepsin-like_plant"/>
</dbReference>
<dbReference type="InterPro" id="IPR032861">
    <property type="entry name" value="TAXi_N"/>
</dbReference>
<evidence type="ECO:0000256" key="6">
    <source>
        <dbReference type="ARBA" id="ARBA00022801"/>
    </source>
</evidence>
<dbReference type="PANTHER" id="PTHR47967:SF128">
    <property type="entry name" value="ASPARTIC PROTEINASE CDR1-LIKE"/>
    <property type="match status" value="1"/>
</dbReference>
<dbReference type="PROSITE" id="PS51767">
    <property type="entry name" value="PEPTIDASE_A1"/>
    <property type="match status" value="1"/>
</dbReference>
<dbReference type="Gramene" id="KZN05801">
    <property type="protein sequence ID" value="KZN05801"/>
    <property type="gene ID" value="DCAR_006638"/>
</dbReference>
<keyword evidence="10" id="KW-1185">Reference proteome</keyword>
<dbReference type="InterPro" id="IPR021109">
    <property type="entry name" value="Peptidase_aspartic_dom_sf"/>
</dbReference>
<protein>
    <submittedName>
        <fullName evidence="9">Uncharacterized protein</fullName>
    </submittedName>
</protein>
<dbReference type="GO" id="GO:0005576">
    <property type="term" value="C:extracellular region"/>
    <property type="evidence" value="ECO:0007669"/>
    <property type="project" value="UniProtKB-SubCell"/>
</dbReference>
<dbReference type="Pfam" id="PF14543">
    <property type="entry name" value="TAXi_N"/>
    <property type="match status" value="1"/>
</dbReference>
<evidence type="ECO:0000256" key="1">
    <source>
        <dbReference type="ARBA" id="ARBA00004613"/>
    </source>
</evidence>
<dbReference type="Pfam" id="PF14541">
    <property type="entry name" value="TAXi_C"/>
    <property type="match status" value="1"/>
</dbReference>